<accession>A0ABY7HET9</accession>
<reference evidence="3" key="1">
    <citation type="submission" date="2022-11" db="EMBL/GenBank/DDBJ databases">
        <title>Minimal conservation of predation-associated metabolite biosynthetic gene clusters underscores biosynthetic potential of Myxococcota including descriptions for ten novel species: Archangium lansinium sp. nov., Myxococcus landrumus sp. nov., Nannocystis bai.</title>
        <authorList>
            <person name="Ahearne A."/>
            <person name="Stevens C."/>
            <person name="Dowd S."/>
        </authorList>
    </citation>
    <scope>NUCLEOTIDE SEQUENCE</scope>
    <source>
        <strain evidence="3">Fl3</strain>
    </source>
</reference>
<feature type="compositionally biased region" description="Low complexity" evidence="1">
    <location>
        <begin position="31"/>
        <end position="68"/>
    </location>
</feature>
<feature type="region of interest" description="Disordered" evidence="1">
    <location>
        <begin position="22"/>
        <end position="82"/>
    </location>
</feature>
<evidence type="ECO:0000256" key="2">
    <source>
        <dbReference type="SAM" id="SignalP"/>
    </source>
</evidence>
<evidence type="ECO:0000313" key="3">
    <source>
        <dbReference type="EMBL" id="WAS97797.1"/>
    </source>
</evidence>
<dbReference type="RefSeq" id="WP_269040164.1">
    <property type="nucleotide sequence ID" value="NZ_CP114040.1"/>
</dbReference>
<gene>
    <name evidence="3" type="ORF">O0S08_16775</name>
</gene>
<dbReference type="SUPFAM" id="SSF63829">
    <property type="entry name" value="Calcium-dependent phosphotriesterase"/>
    <property type="match status" value="1"/>
</dbReference>
<evidence type="ECO:0000313" key="4">
    <source>
        <dbReference type="Proteomes" id="UP001164459"/>
    </source>
</evidence>
<dbReference type="EMBL" id="CP114040">
    <property type="protein sequence ID" value="WAS97797.1"/>
    <property type="molecule type" value="Genomic_DNA"/>
</dbReference>
<keyword evidence="4" id="KW-1185">Reference proteome</keyword>
<feature type="signal peptide" evidence="2">
    <location>
        <begin position="1"/>
        <end position="23"/>
    </location>
</feature>
<keyword evidence="2" id="KW-0732">Signal</keyword>
<name>A0ABY7HET9_9BACT</name>
<evidence type="ECO:0000256" key="1">
    <source>
        <dbReference type="SAM" id="MobiDB-lite"/>
    </source>
</evidence>
<dbReference type="Proteomes" id="UP001164459">
    <property type="component" value="Chromosome"/>
</dbReference>
<organism evidence="3 4">
    <name type="scientific">Nannocystis punicea</name>
    <dbReference type="NCBI Taxonomy" id="2995304"/>
    <lineage>
        <taxon>Bacteria</taxon>
        <taxon>Pseudomonadati</taxon>
        <taxon>Myxococcota</taxon>
        <taxon>Polyangia</taxon>
        <taxon>Nannocystales</taxon>
        <taxon>Nannocystaceae</taxon>
        <taxon>Nannocystis</taxon>
    </lineage>
</organism>
<feature type="chain" id="PRO_5045976093" evidence="2">
    <location>
        <begin position="24"/>
        <end position="430"/>
    </location>
</feature>
<sequence length="430" mass="44820">MRYSLSLRCGALALFMACGPKSAEPGDTDTDPTSTGDSPGSTTTNAPDPTTLGDPTTGDPTTTGEPLTCPEGQEPWTRLGGGELQLPTDVSASRSLAAMADGRIAMAVVIEGEQSAPGVLVLSPTGEVLAVHAGEPAAPGEPVMALGIERAADDGLIVRTARGPNGSTAQGFARFAADGAPLGAIELGPEWRHTYVLPVEDDVVLVSLPDADSPSLMARMAADTGAVEWLTTIAGTAGDTIIQAVDIGPVGDILMSGVSNEVFGSGFTRMHVWRFDPEGAPVWSRATDLPVFDGAYALELGPDGQVFVLRVGPWPDGQTDLVALDFATGADLWTVTVAKADEQLRYAAISEIVVDDDALSFVVARSAPDQLRLESVGVQRVSFDGQLLEFIPLDVPPNELFAVEALRGACGELVILSSFQEPYWFGAFAP</sequence>
<proteinExistence type="predicted"/>
<protein>
    <submittedName>
        <fullName evidence="3">Uncharacterized protein</fullName>
    </submittedName>
</protein>